<keyword evidence="1" id="KW-0175">Coiled coil</keyword>
<comment type="caution">
    <text evidence="3">The sequence shown here is derived from an EMBL/GenBank/DDBJ whole genome shotgun (WGS) entry which is preliminary data.</text>
</comment>
<protein>
    <recommendedName>
        <fullName evidence="2">Reverse transcriptase Ty1/copia-type domain-containing protein</fullName>
    </recommendedName>
</protein>
<reference evidence="3" key="1">
    <citation type="journal article" date="2019" name="Sci. Rep.">
        <title>Draft genome of Tanacetum cinerariifolium, the natural source of mosquito coil.</title>
        <authorList>
            <person name="Yamashiro T."/>
            <person name="Shiraishi A."/>
            <person name="Satake H."/>
            <person name="Nakayama K."/>
        </authorList>
    </citation>
    <scope>NUCLEOTIDE SEQUENCE</scope>
</reference>
<dbReference type="EMBL" id="BKCJ010006462">
    <property type="protein sequence ID" value="GEU72293.1"/>
    <property type="molecule type" value="Genomic_DNA"/>
</dbReference>
<dbReference type="InterPro" id="IPR013103">
    <property type="entry name" value="RVT_2"/>
</dbReference>
<evidence type="ECO:0000256" key="1">
    <source>
        <dbReference type="SAM" id="Coils"/>
    </source>
</evidence>
<dbReference type="Pfam" id="PF07727">
    <property type="entry name" value="RVT_2"/>
    <property type="match status" value="1"/>
</dbReference>
<organism evidence="3">
    <name type="scientific">Tanacetum cinerariifolium</name>
    <name type="common">Dalmatian daisy</name>
    <name type="synonym">Chrysanthemum cinerariifolium</name>
    <dbReference type="NCBI Taxonomy" id="118510"/>
    <lineage>
        <taxon>Eukaryota</taxon>
        <taxon>Viridiplantae</taxon>
        <taxon>Streptophyta</taxon>
        <taxon>Embryophyta</taxon>
        <taxon>Tracheophyta</taxon>
        <taxon>Spermatophyta</taxon>
        <taxon>Magnoliopsida</taxon>
        <taxon>eudicotyledons</taxon>
        <taxon>Gunneridae</taxon>
        <taxon>Pentapetalae</taxon>
        <taxon>asterids</taxon>
        <taxon>campanulids</taxon>
        <taxon>Asterales</taxon>
        <taxon>Asteraceae</taxon>
        <taxon>Asteroideae</taxon>
        <taxon>Anthemideae</taxon>
        <taxon>Anthemidinae</taxon>
        <taxon>Tanacetum</taxon>
    </lineage>
</organism>
<name>A0A6L2ME86_TANCI</name>
<accession>A0A6L2ME86</accession>
<proteinExistence type="predicted"/>
<sequence>MVNGTNHSRVNHNATTVLKGHLHKQVEDQGYFNPGCSRHMTRNISYLNDFKEFDGGYVAFEEELKVVRLQAKMCDKKNIVLFTDTECFVLSRDFMLADESHVLLKVPRKNNMYSVDMKNIVPKKDLTCLVKDNLVRGLPSKHFENDQTYVACLKGKQHKVSFKSKIQNYITQPLFMLHMDLFSPTSNRVLVVKPHFKTFYELFRGRKPALNEGFWWKTTNEQGFITAIYEEKTHVDLYTCLFAYFSSQEEPKRITNALKDPAWVEAMQKELLQFHLQKMDVKSAFLYERIKEEVYVCQPSWFEDPDYHDKVYKVEKALYGSHQAPRAWRTHLLLRVASKAEVRWNIISQDKYVDGILRKFKYEDVKPTNTLMDKEKALLKDSNGDDVDVHLYSQFWRTASVRTLDNREIELNATVKTITKASVRKHLKLADADGISSLPTTEIFEQLALMGNMKRESKGFSGVETALLPTMLVTEQVSPGEEKQLKHKIRRAVIDSSNDAKPSLDAEDSPKQERMIEEFDKYENVNLTNDDETFVETLLNIKRSAAKDKGKGIMQEPELPKKIKKRKKERIQLSLDEELDQKLYAEELAKEIARQEQEKYNLEKALELQKQLDEKKEDRGRVQVELFQGIEEVMKRSRFDLQLESSKKQKLDEQAKVQVDSDQEEDEIKKYMKIVPGE</sequence>
<evidence type="ECO:0000259" key="2">
    <source>
        <dbReference type="Pfam" id="PF07727"/>
    </source>
</evidence>
<dbReference type="AlphaFoldDB" id="A0A6L2ME86"/>
<feature type="domain" description="Reverse transcriptase Ty1/copia-type" evidence="2">
    <location>
        <begin position="275"/>
        <end position="332"/>
    </location>
</feature>
<feature type="coiled-coil region" evidence="1">
    <location>
        <begin position="585"/>
        <end position="625"/>
    </location>
</feature>
<evidence type="ECO:0000313" key="3">
    <source>
        <dbReference type="EMBL" id="GEU72293.1"/>
    </source>
</evidence>
<gene>
    <name evidence="3" type="ORF">Tci_044271</name>
</gene>